<dbReference type="Proteomes" id="UP000018922">
    <property type="component" value="Chromosome I"/>
</dbReference>
<dbReference type="KEGG" id="mgy:MGMSRv2__2626"/>
<dbReference type="PROSITE" id="PS01124">
    <property type="entry name" value="HTH_ARAC_FAMILY_2"/>
    <property type="match status" value="1"/>
</dbReference>
<dbReference type="HOGENOM" id="CLU_1141487_0_0_5"/>
<proteinExistence type="predicted"/>
<organism evidence="5 6">
    <name type="scientific">Magnetospirillum gryphiswaldense (strain DSM 6361 / JCM 21280 / NBRC 15271 / MSR-1)</name>
    <dbReference type="NCBI Taxonomy" id="431944"/>
    <lineage>
        <taxon>Bacteria</taxon>
        <taxon>Pseudomonadati</taxon>
        <taxon>Pseudomonadota</taxon>
        <taxon>Alphaproteobacteria</taxon>
        <taxon>Rhodospirillales</taxon>
        <taxon>Rhodospirillaceae</taxon>
        <taxon>Magnetospirillum</taxon>
    </lineage>
</organism>
<protein>
    <submittedName>
        <fullName evidence="5">DNA-binding transcriptional acfivator, AraC-type</fullName>
    </submittedName>
</protein>
<dbReference type="InterPro" id="IPR009057">
    <property type="entry name" value="Homeodomain-like_sf"/>
</dbReference>
<evidence type="ECO:0000313" key="6">
    <source>
        <dbReference type="Proteomes" id="UP000018922"/>
    </source>
</evidence>
<reference evidence="5 6" key="1">
    <citation type="journal article" date="2014" name="Genome Announc.">
        <title>Complete genome sequence of Magnetospirillum gryphiswaldense MSR-1.</title>
        <authorList>
            <person name="Wang X."/>
            <person name="Wang Q."/>
            <person name="Zhang W."/>
            <person name="Wang Y."/>
            <person name="Li L."/>
            <person name="Wen T."/>
            <person name="Zhang T."/>
            <person name="Zhang Y."/>
            <person name="Xu J."/>
            <person name="Hu J."/>
            <person name="Li S."/>
            <person name="Liu L."/>
            <person name="Liu J."/>
            <person name="Jiang W."/>
            <person name="Tian J."/>
            <person name="Li Y."/>
            <person name="Schuler D."/>
            <person name="Wang L."/>
            <person name="Li J."/>
        </authorList>
    </citation>
    <scope>NUCLEOTIDE SEQUENCE [LARGE SCALE GENOMIC DNA]</scope>
    <source>
        <strain evidence="6">DSM 6361 / JCM 21280 / NBRC 15271 / MSR-1</strain>
    </source>
</reference>
<dbReference type="PANTHER" id="PTHR47893">
    <property type="entry name" value="REGULATORY PROTEIN PCHR"/>
    <property type="match status" value="1"/>
</dbReference>
<dbReference type="InterPro" id="IPR018060">
    <property type="entry name" value="HTH_AraC"/>
</dbReference>
<dbReference type="InterPro" id="IPR053142">
    <property type="entry name" value="PchR_regulatory_protein"/>
</dbReference>
<evidence type="ECO:0000256" key="1">
    <source>
        <dbReference type="ARBA" id="ARBA00023015"/>
    </source>
</evidence>
<evidence type="ECO:0000256" key="2">
    <source>
        <dbReference type="ARBA" id="ARBA00023125"/>
    </source>
</evidence>
<name>V6F6C5_MAGGM</name>
<dbReference type="eggNOG" id="COG2207">
    <property type="taxonomic scope" value="Bacteria"/>
</dbReference>
<dbReference type="EMBL" id="HG794546">
    <property type="protein sequence ID" value="CDK99841.1"/>
    <property type="molecule type" value="Genomic_DNA"/>
</dbReference>
<dbReference type="PANTHER" id="PTHR47893:SF1">
    <property type="entry name" value="REGULATORY PROTEIN PCHR"/>
    <property type="match status" value="1"/>
</dbReference>
<feature type="domain" description="HTH araC/xylS-type" evidence="4">
    <location>
        <begin position="139"/>
        <end position="237"/>
    </location>
</feature>
<dbReference type="GO" id="GO:0043565">
    <property type="term" value="F:sequence-specific DNA binding"/>
    <property type="evidence" value="ECO:0007669"/>
    <property type="project" value="InterPro"/>
</dbReference>
<dbReference type="STRING" id="1430440.MGMSRv2__2626"/>
<keyword evidence="3" id="KW-0804">Transcription</keyword>
<sequence>MDVSFQHLNVGRGLDILLAKSDVLTGSPQAVIHIQPDDTENAVDIGDIAVAIRLSAARLRTLLGNAPMADSLLSGGASASDGVHLRINNSTLVRRIAQDIRHSSYKDTCLKLFLQGKVVELLVESLSQPEAVGERSNAVTVRDLLLVDPVSPPSMTELSRLLGVSQRRLSNEFKEAFGMRVPEWLADWRLTRGRDLVMEGSTSMAEIAASLGYAHLSTFTAAFTKRFGAPPTRLRAGSAESSP</sequence>
<keyword evidence="6" id="KW-1185">Reference proteome</keyword>
<dbReference type="InterPro" id="IPR018062">
    <property type="entry name" value="HTH_AraC-typ_CS"/>
</dbReference>
<evidence type="ECO:0000313" key="5">
    <source>
        <dbReference type="EMBL" id="CDK99841.1"/>
    </source>
</evidence>
<dbReference type="Gene3D" id="1.10.10.60">
    <property type="entry name" value="Homeodomain-like"/>
    <property type="match status" value="1"/>
</dbReference>
<keyword evidence="1" id="KW-0805">Transcription regulation</keyword>
<dbReference type="SUPFAM" id="SSF46689">
    <property type="entry name" value="Homeodomain-like"/>
    <property type="match status" value="1"/>
</dbReference>
<evidence type="ECO:0000256" key="3">
    <source>
        <dbReference type="ARBA" id="ARBA00023163"/>
    </source>
</evidence>
<keyword evidence="2 5" id="KW-0238">DNA-binding</keyword>
<gene>
    <name evidence="5" type="ordered locus">MGMSRv2__2626</name>
</gene>
<dbReference type="SMART" id="SM00342">
    <property type="entry name" value="HTH_ARAC"/>
    <property type="match status" value="1"/>
</dbReference>
<accession>V6F6C5</accession>
<dbReference type="PROSITE" id="PS00041">
    <property type="entry name" value="HTH_ARAC_FAMILY_1"/>
    <property type="match status" value="1"/>
</dbReference>
<dbReference type="Pfam" id="PF12833">
    <property type="entry name" value="HTH_18"/>
    <property type="match status" value="1"/>
</dbReference>
<dbReference type="AlphaFoldDB" id="V6F6C5"/>
<evidence type="ECO:0000259" key="4">
    <source>
        <dbReference type="PROSITE" id="PS01124"/>
    </source>
</evidence>
<dbReference type="GO" id="GO:0003700">
    <property type="term" value="F:DNA-binding transcription factor activity"/>
    <property type="evidence" value="ECO:0007669"/>
    <property type="project" value="InterPro"/>
</dbReference>